<dbReference type="EMBL" id="CP147846">
    <property type="protein sequence ID" value="WXG67361.1"/>
    <property type="molecule type" value="Genomic_DNA"/>
</dbReference>
<name>A0ABZ2PHY3_9NOCA</name>
<dbReference type="Proteomes" id="UP001432000">
    <property type="component" value="Chromosome"/>
</dbReference>
<evidence type="ECO:0000256" key="1">
    <source>
        <dbReference type="SAM" id="MobiDB-lite"/>
    </source>
</evidence>
<evidence type="ECO:0000313" key="3">
    <source>
        <dbReference type="Proteomes" id="UP001432000"/>
    </source>
</evidence>
<sequence>MNQKLSELDPGDKSTDVGDERRRRHDALCALRHALVEEERVIRQAAASTEAAASTAMWLGASLADLATVTGKSRQAARKRWPSLGVVHRRRLWLGNHVDEIRWAVRVVLENQADIVVVDRGVFDELASLDARVGRDFDETAVQGTVDAAERWHILDRVVTSVLRGLVESAETTSGQAEYAVFGAKGIVGYYDHASEG</sequence>
<proteinExistence type="predicted"/>
<evidence type="ECO:0000313" key="2">
    <source>
        <dbReference type="EMBL" id="WXG67361.1"/>
    </source>
</evidence>
<protein>
    <submittedName>
        <fullName evidence="2">Uncharacterized protein</fullName>
    </submittedName>
</protein>
<dbReference type="RefSeq" id="WP_338886852.1">
    <property type="nucleotide sequence ID" value="NZ_CP147846.1"/>
</dbReference>
<feature type="region of interest" description="Disordered" evidence="1">
    <location>
        <begin position="1"/>
        <end position="21"/>
    </location>
</feature>
<keyword evidence="3" id="KW-1185">Reference proteome</keyword>
<reference evidence="2 3" key="1">
    <citation type="submission" date="2024-03" db="EMBL/GenBank/DDBJ databases">
        <title>Natural products discovery in diverse microorganisms through a two-stage MS feature dereplication strategy.</title>
        <authorList>
            <person name="Zhang R."/>
        </authorList>
    </citation>
    <scope>NUCLEOTIDE SEQUENCE [LARGE SCALE GENOMIC DNA]</scope>
    <source>
        <strain evidence="2 3">18930</strain>
    </source>
</reference>
<gene>
    <name evidence="2" type="ORF">WDS16_19190</name>
</gene>
<organism evidence="2 3">
    <name type="scientific">Rhodococcus sovatensis</name>
    <dbReference type="NCBI Taxonomy" id="1805840"/>
    <lineage>
        <taxon>Bacteria</taxon>
        <taxon>Bacillati</taxon>
        <taxon>Actinomycetota</taxon>
        <taxon>Actinomycetes</taxon>
        <taxon>Mycobacteriales</taxon>
        <taxon>Nocardiaceae</taxon>
        <taxon>Rhodococcus</taxon>
    </lineage>
</organism>
<accession>A0ABZ2PHY3</accession>